<dbReference type="KEGG" id="ltr:EVS81_13975"/>
<dbReference type="InterPro" id="IPR021500">
    <property type="entry name" value="DUF3156"/>
</dbReference>
<reference evidence="1 2" key="1">
    <citation type="submission" date="2019-02" db="EMBL/GenBank/DDBJ databases">
        <authorList>
            <person name="Sun L."/>
            <person name="Pan D."/>
            <person name="Wu X."/>
        </authorList>
    </citation>
    <scope>NUCLEOTIDE SEQUENCE [LARGE SCALE GENOMIC DNA]</scope>
    <source>
        <strain evidence="1 2">JW-1</strain>
    </source>
</reference>
<dbReference type="RefSeq" id="WP_130110909.1">
    <property type="nucleotide sequence ID" value="NZ_CP035806.1"/>
</dbReference>
<dbReference type="Pfam" id="PF11354">
    <property type="entry name" value="DUF3156"/>
    <property type="match status" value="1"/>
</dbReference>
<dbReference type="OrthoDB" id="4989564at2"/>
<keyword evidence="2" id="KW-1185">Reference proteome</keyword>
<name>A0A4P6KH71_9MICO</name>
<sequence length="190" mass="20094">MRSRPRRHALEGQGVIVTRARAALRRVAAQFGEITSADDVSVEVRTADGLRLALSYDPGNYIFSRVYNLTIAVDLPADSAVPGEVVLSHRGGSPHYARSGAAAAGGAQLDALNRELQAHFDGIDLIRSKITGAGGRRRVVLTPMGGSYVWVLIPPVFSATAFPAGEPERILDLIRALASWRAGSAAPVAA</sequence>
<accession>A0A4P6KH71</accession>
<dbReference type="AlphaFoldDB" id="A0A4P6KH71"/>
<dbReference type="EMBL" id="CP035806">
    <property type="protein sequence ID" value="QBE49796.1"/>
    <property type="molecule type" value="Genomic_DNA"/>
</dbReference>
<evidence type="ECO:0000313" key="2">
    <source>
        <dbReference type="Proteomes" id="UP000289260"/>
    </source>
</evidence>
<gene>
    <name evidence="1" type="ORF">EVS81_13975</name>
</gene>
<dbReference type="Proteomes" id="UP000289260">
    <property type="component" value="Chromosome"/>
</dbReference>
<proteinExistence type="predicted"/>
<evidence type="ECO:0000313" key="1">
    <source>
        <dbReference type="EMBL" id="QBE49796.1"/>
    </source>
</evidence>
<protein>
    <submittedName>
        <fullName evidence="1">Uncharacterized protein</fullName>
    </submittedName>
</protein>
<organism evidence="1 2">
    <name type="scientific">Leucobacter triazinivorans</name>
    <dbReference type="NCBI Taxonomy" id="1784719"/>
    <lineage>
        <taxon>Bacteria</taxon>
        <taxon>Bacillati</taxon>
        <taxon>Actinomycetota</taxon>
        <taxon>Actinomycetes</taxon>
        <taxon>Micrococcales</taxon>
        <taxon>Microbacteriaceae</taxon>
        <taxon>Leucobacter</taxon>
    </lineage>
</organism>